<dbReference type="OrthoDB" id="271423at2759"/>
<keyword evidence="2 3" id="KW-0472">Membrane</keyword>
<reference evidence="5 6" key="1">
    <citation type="journal article" date="2018" name="BMC Genomics">
        <title>Genomic comparison of Trypanosoma conorhini and Trypanosoma rangeli to Trypanosoma cruzi strains of high and low virulence.</title>
        <authorList>
            <person name="Bradwell K.R."/>
            <person name="Koparde V.N."/>
            <person name="Matveyev A.V."/>
            <person name="Serrano M.G."/>
            <person name="Alves J.M."/>
            <person name="Parikh H."/>
            <person name="Huang B."/>
            <person name="Lee V."/>
            <person name="Espinosa-Alvarez O."/>
            <person name="Ortiz P.A."/>
            <person name="Costa-Martins A.G."/>
            <person name="Teixeira M.M."/>
            <person name="Buck G.A."/>
        </authorList>
    </citation>
    <scope>NUCLEOTIDE SEQUENCE [LARGE SCALE GENOMIC DNA]</scope>
    <source>
        <strain evidence="5 6">025E</strain>
    </source>
</reference>
<feature type="domain" description="VASt" evidence="4">
    <location>
        <begin position="53"/>
        <end position="175"/>
    </location>
</feature>
<evidence type="ECO:0000313" key="6">
    <source>
        <dbReference type="Proteomes" id="UP000284403"/>
    </source>
</evidence>
<accession>A0A3R7PIP1</accession>
<dbReference type="InterPro" id="IPR031968">
    <property type="entry name" value="VASt"/>
</dbReference>
<name>A0A3R7PIP1_9TRYP</name>
<comment type="subcellular location">
    <subcellularLocation>
        <location evidence="1">Membrane</location>
    </subcellularLocation>
</comment>
<dbReference type="Pfam" id="PF16016">
    <property type="entry name" value="VASt"/>
    <property type="match status" value="1"/>
</dbReference>
<feature type="transmembrane region" description="Helical" evidence="3">
    <location>
        <begin position="361"/>
        <end position="381"/>
    </location>
</feature>
<feature type="transmembrane region" description="Helical" evidence="3">
    <location>
        <begin position="251"/>
        <end position="275"/>
    </location>
</feature>
<protein>
    <recommendedName>
        <fullName evidence="4">VASt domain-containing protein</fullName>
    </recommendedName>
</protein>
<evidence type="ECO:0000256" key="1">
    <source>
        <dbReference type="ARBA" id="ARBA00004370"/>
    </source>
</evidence>
<keyword evidence="6" id="KW-1185">Reference proteome</keyword>
<keyword evidence="3" id="KW-1133">Transmembrane helix</keyword>
<dbReference type="AlphaFoldDB" id="A0A3R7PIP1"/>
<gene>
    <name evidence="5" type="ORF">Tco025E_01882</name>
</gene>
<dbReference type="Proteomes" id="UP000284403">
    <property type="component" value="Unassembled WGS sequence"/>
</dbReference>
<keyword evidence="3" id="KW-0812">Transmembrane</keyword>
<proteinExistence type="predicted"/>
<dbReference type="GeneID" id="40315493"/>
<dbReference type="EMBL" id="MKKU01000068">
    <property type="protein sequence ID" value="RNF25877.1"/>
    <property type="molecule type" value="Genomic_DNA"/>
</dbReference>
<organism evidence="5 6">
    <name type="scientific">Trypanosoma conorhini</name>
    <dbReference type="NCBI Taxonomy" id="83891"/>
    <lineage>
        <taxon>Eukaryota</taxon>
        <taxon>Discoba</taxon>
        <taxon>Euglenozoa</taxon>
        <taxon>Kinetoplastea</taxon>
        <taxon>Metakinetoplastina</taxon>
        <taxon>Trypanosomatida</taxon>
        <taxon>Trypanosomatidae</taxon>
        <taxon>Trypanosoma</taxon>
    </lineage>
</organism>
<dbReference type="GO" id="GO:0016020">
    <property type="term" value="C:membrane"/>
    <property type="evidence" value="ECO:0007669"/>
    <property type="project" value="UniProtKB-SubCell"/>
</dbReference>
<dbReference type="RefSeq" id="XP_029231083.1">
    <property type="nucleotide sequence ID" value="XM_029368818.1"/>
</dbReference>
<evidence type="ECO:0000313" key="5">
    <source>
        <dbReference type="EMBL" id="RNF25877.1"/>
    </source>
</evidence>
<evidence type="ECO:0000256" key="2">
    <source>
        <dbReference type="ARBA" id="ARBA00023136"/>
    </source>
</evidence>
<comment type="caution">
    <text evidence="5">The sequence shown here is derived from an EMBL/GenBank/DDBJ whole genome shotgun (WGS) entry which is preliminary data.</text>
</comment>
<evidence type="ECO:0000259" key="4">
    <source>
        <dbReference type="Pfam" id="PF16016"/>
    </source>
</evidence>
<evidence type="ECO:0000256" key="3">
    <source>
        <dbReference type="SAM" id="Phobius"/>
    </source>
</evidence>
<sequence length="382" mass="41812">MSEAIRCISGADPAAVLAKQQYSSGVSQNMFSPFEKLKDKKCMIAPTLLKGVTIARLWEGVFSNGSDFLKRYHDRRKETDLEVGKWVFLNDMGSGYRTVSLVTVVDVPRAGSLTQLNEAHRFAYAMPSTGAVTLLYQISSQTPNVPAGQSFRTEAFLEVTAGSLNGDCTIGIWGGCKKMSMAFSAIQYMAVPRAIREMTAGYRLMLQMISEDLMGNAVKVSAEDEDGNVGVQGEAKEADYGDAGTYQAPSMLFQGLMLMLALVVTIAILCSISTLRKTSRITNMISAQLLGGDVHGGSVRGSLSENLNSPSSTGAGAARGPFTQDQALRYAARDAQIQSLRYRWIEQRVTIHNLEAIVGRLWWMSTFQLLFMVFLLLKMFVL</sequence>